<name>A0A160T3V9_9CHLR</name>
<dbReference type="SUPFAM" id="SSF50800">
    <property type="entry name" value="PK beta-barrel domain-like"/>
    <property type="match status" value="1"/>
</dbReference>
<dbReference type="GO" id="GO:0004743">
    <property type="term" value="F:pyruvate kinase activity"/>
    <property type="evidence" value="ECO:0007669"/>
    <property type="project" value="UniProtKB-UniRule"/>
</dbReference>
<dbReference type="InterPro" id="IPR001697">
    <property type="entry name" value="Pyr_Knase"/>
</dbReference>
<dbReference type="KEGG" id="pbf:CFX0092_A1850"/>
<dbReference type="OrthoDB" id="9812123at2"/>
<evidence type="ECO:0000256" key="10">
    <source>
        <dbReference type="ARBA" id="ARBA00022840"/>
    </source>
</evidence>
<comment type="similarity">
    <text evidence="4 15">Belongs to the pyruvate kinase family.</text>
</comment>
<dbReference type="NCBIfam" id="NF004491">
    <property type="entry name" value="PRK05826.1"/>
    <property type="match status" value="1"/>
</dbReference>
<protein>
    <recommendedName>
        <fullName evidence="5 14">Pyruvate kinase</fullName>
        <ecNumber evidence="5 14">2.7.1.40</ecNumber>
    </recommendedName>
</protein>
<evidence type="ECO:0000256" key="13">
    <source>
        <dbReference type="ARBA" id="ARBA00023317"/>
    </source>
</evidence>
<evidence type="ECO:0000256" key="4">
    <source>
        <dbReference type="ARBA" id="ARBA00008663"/>
    </source>
</evidence>
<evidence type="ECO:0000256" key="9">
    <source>
        <dbReference type="ARBA" id="ARBA00022777"/>
    </source>
</evidence>
<feature type="domain" description="Pyruvate kinase barrel" evidence="16">
    <location>
        <begin position="2"/>
        <end position="320"/>
    </location>
</feature>
<dbReference type="Pfam" id="PF02887">
    <property type="entry name" value="PK_C"/>
    <property type="match status" value="1"/>
</dbReference>
<dbReference type="InterPro" id="IPR011037">
    <property type="entry name" value="Pyrv_Knase-like_insert_dom_sf"/>
</dbReference>
<dbReference type="GO" id="GO:0005524">
    <property type="term" value="F:ATP binding"/>
    <property type="evidence" value="ECO:0007669"/>
    <property type="project" value="UniProtKB-KW"/>
</dbReference>
<dbReference type="Proteomes" id="UP000215027">
    <property type="component" value="Chromosome I"/>
</dbReference>
<dbReference type="PRINTS" id="PR01050">
    <property type="entry name" value="PYRUVTKNASE"/>
</dbReference>
<evidence type="ECO:0000256" key="11">
    <source>
        <dbReference type="ARBA" id="ARBA00022842"/>
    </source>
</evidence>
<dbReference type="InterPro" id="IPR015793">
    <property type="entry name" value="Pyrv_Knase_brl"/>
</dbReference>
<evidence type="ECO:0000256" key="14">
    <source>
        <dbReference type="NCBIfam" id="TIGR01064"/>
    </source>
</evidence>
<dbReference type="Gene3D" id="3.20.20.60">
    <property type="entry name" value="Phosphoenolpyruvate-binding domains"/>
    <property type="match status" value="1"/>
</dbReference>
<dbReference type="EC" id="2.7.1.40" evidence="5 14"/>
<keyword evidence="8" id="KW-0547">Nucleotide-binding</keyword>
<dbReference type="GO" id="GO:0016301">
    <property type="term" value="F:kinase activity"/>
    <property type="evidence" value="ECO:0007669"/>
    <property type="project" value="UniProtKB-KW"/>
</dbReference>
<gene>
    <name evidence="18" type="primary">pyk</name>
    <name evidence="18" type="ORF">CFX0092_A1850</name>
</gene>
<keyword evidence="11 15" id="KW-0460">Magnesium</keyword>
<dbReference type="UniPathway" id="UPA00109">
    <property type="reaction ID" value="UER00188"/>
</dbReference>
<dbReference type="AlphaFoldDB" id="A0A160T3V9"/>
<dbReference type="GO" id="GO:0030955">
    <property type="term" value="F:potassium ion binding"/>
    <property type="evidence" value="ECO:0007669"/>
    <property type="project" value="UniProtKB-UniRule"/>
</dbReference>
<sequence length="468" mass="50411">MARTKIVATIGPGSAHPETIRRMLAAGMTVARVNFSHGDHAAHTKTVAMLREVAKTEGKILAILGDLQGPKLRLGHVKAGGMMLAPGDEIVLTPRPGQPAMIHLPHPDLIAAAMPGNRLVIGDGEVEFTVAEKRSDTLRCLVTVGGLLESRKGVNAPGVDLPISCLSEKDLIDLELICELDFDYIALSFVRTVYDIQELRDIMESKKRQIPIIAKIEKSEAIDNLLAIRDAADGLMVARGDLGIEMPPQELPLLQKRIIAACNQVGKPVITATQMLQSMVEHPRPTRAEASDVANAILDGTDAVMLSGETATGKYPVESVMMMKQIAENIEHAFPYDQWRDRRTAALLTGSVTEAIGGASCSIAEEVDAAAIASATLSGYTAQQIARFRPRIPIVAVSPSAYTQRRLALVWGVETLLVPDFTATDTMLEETARALRNSGLEAGRRVVITAGVPFRKSGHTNLIKVHTI</sequence>
<evidence type="ECO:0000256" key="3">
    <source>
        <dbReference type="ARBA" id="ARBA00004997"/>
    </source>
</evidence>
<dbReference type="InterPro" id="IPR018209">
    <property type="entry name" value="Pyrv_Knase_AS"/>
</dbReference>
<evidence type="ECO:0000259" key="16">
    <source>
        <dbReference type="Pfam" id="PF00224"/>
    </source>
</evidence>
<keyword evidence="12 15" id="KW-0324">Glycolysis</keyword>
<dbReference type="InterPro" id="IPR015806">
    <property type="entry name" value="Pyrv_Knase_insert_dom_sf"/>
</dbReference>
<comment type="catalytic activity">
    <reaction evidence="15">
        <text>pyruvate + ATP = phosphoenolpyruvate + ADP + H(+)</text>
        <dbReference type="Rhea" id="RHEA:18157"/>
        <dbReference type="ChEBI" id="CHEBI:15361"/>
        <dbReference type="ChEBI" id="CHEBI:15378"/>
        <dbReference type="ChEBI" id="CHEBI:30616"/>
        <dbReference type="ChEBI" id="CHEBI:58702"/>
        <dbReference type="ChEBI" id="CHEBI:456216"/>
        <dbReference type="EC" id="2.7.1.40"/>
    </reaction>
</comment>
<dbReference type="PANTHER" id="PTHR11817">
    <property type="entry name" value="PYRUVATE KINASE"/>
    <property type="match status" value="1"/>
</dbReference>
<evidence type="ECO:0000256" key="7">
    <source>
        <dbReference type="ARBA" id="ARBA00022723"/>
    </source>
</evidence>
<dbReference type="RefSeq" id="WP_095043176.1">
    <property type="nucleotide sequence ID" value="NZ_LN890655.1"/>
</dbReference>
<evidence type="ECO:0000313" key="19">
    <source>
        <dbReference type="Proteomes" id="UP000215027"/>
    </source>
</evidence>
<dbReference type="Pfam" id="PF00224">
    <property type="entry name" value="PK"/>
    <property type="match status" value="1"/>
</dbReference>
<evidence type="ECO:0000256" key="2">
    <source>
        <dbReference type="ARBA" id="ARBA00001958"/>
    </source>
</evidence>
<dbReference type="GO" id="GO:0000287">
    <property type="term" value="F:magnesium ion binding"/>
    <property type="evidence" value="ECO:0007669"/>
    <property type="project" value="UniProtKB-UniRule"/>
</dbReference>
<accession>A0A160T3V9</accession>
<comment type="cofactor">
    <cofactor evidence="1">
        <name>Mg(2+)</name>
        <dbReference type="ChEBI" id="CHEBI:18420"/>
    </cofactor>
</comment>
<keyword evidence="13 18" id="KW-0670">Pyruvate</keyword>
<evidence type="ECO:0000259" key="17">
    <source>
        <dbReference type="Pfam" id="PF02887"/>
    </source>
</evidence>
<dbReference type="SUPFAM" id="SSF52935">
    <property type="entry name" value="PK C-terminal domain-like"/>
    <property type="match status" value="1"/>
</dbReference>
<evidence type="ECO:0000256" key="15">
    <source>
        <dbReference type="RuleBase" id="RU000504"/>
    </source>
</evidence>
<dbReference type="EMBL" id="LN890655">
    <property type="protein sequence ID" value="CUS03728.2"/>
    <property type="molecule type" value="Genomic_DNA"/>
</dbReference>
<evidence type="ECO:0000256" key="1">
    <source>
        <dbReference type="ARBA" id="ARBA00001946"/>
    </source>
</evidence>
<proteinExistence type="inferred from homology"/>
<dbReference type="InterPro" id="IPR040442">
    <property type="entry name" value="Pyrv_kinase-like_dom_sf"/>
</dbReference>
<dbReference type="PROSITE" id="PS00110">
    <property type="entry name" value="PYRUVATE_KINASE"/>
    <property type="match status" value="1"/>
</dbReference>
<dbReference type="InterPro" id="IPR036918">
    <property type="entry name" value="Pyrv_Knase_C_sf"/>
</dbReference>
<dbReference type="Gene3D" id="2.40.33.10">
    <property type="entry name" value="PK beta-barrel domain-like"/>
    <property type="match status" value="1"/>
</dbReference>
<feature type="domain" description="Pyruvate kinase C-terminal" evidence="17">
    <location>
        <begin position="354"/>
        <end position="466"/>
    </location>
</feature>
<evidence type="ECO:0000256" key="12">
    <source>
        <dbReference type="ARBA" id="ARBA00023152"/>
    </source>
</evidence>
<keyword evidence="10" id="KW-0067">ATP-binding</keyword>
<keyword evidence="9 15" id="KW-0418">Kinase</keyword>
<evidence type="ECO:0000256" key="6">
    <source>
        <dbReference type="ARBA" id="ARBA00022679"/>
    </source>
</evidence>
<comment type="cofactor">
    <cofactor evidence="2">
        <name>K(+)</name>
        <dbReference type="ChEBI" id="CHEBI:29103"/>
    </cofactor>
</comment>
<comment type="pathway">
    <text evidence="3 15">Carbohydrate degradation; glycolysis; pyruvate from D-glyceraldehyde 3-phosphate: step 5/5.</text>
</comment>
<reference evidence="18" key="1">
    <citation type="submission" date="2016-01" db="EMBL/GenBank/DDBJ databases">
        <authorList>
            <person name="Mcilroy J.S."/>
            <person name="Karst M S."/>
            <person name="Albertsen M."/>
        </authorList>
    </citation>
    <scope>NUCLEOTIDE SEQUENCE</scope>
    <source>
        <strain evidence="18">Cfx-K</strain>
    </source>
</reference>
<evidence type="ECO:0000313" key="18">
    <source>
        <dbReference type="EMBL" id="CUS03728.2"/>
    </source>
</evidence>
<dbReference type="NCBIfam" id="TIGR01064">
    <property type="entry name" value="pyruv_kin"/>
    <property type="match status" value="1"/>
</dbReference>
<evidence type="ECO:0000256" key="5">
    <source>
        <dbReference type="ARBA" id="ARBA00012142"/>
    </source>
</evidence>
<dbReference type="InterPro" id="IPR015795">
    <property type="entry name" value="Pyrv_Knase_C"/>
</dbReference>
<keyword evidence="6 15" id="KW-0808">Transferase</keyword>
<evidence type="ECO:0000256" key="8">
    <source>
        <dbReference type="ARBA" id="ARBA00022741"/>
    </source>
</evidence>
<dbReference type="SUPFAM" id="SSF51621">
    <property type="entry name" value="Phosphoenolpyruvate/pyruvate domain"/>
    <property type="match status" value="1"/>
</dbReference>
<keyword evidence="19" id="KW-1185">Reference proteome</keyword>
<organism evidence="18 19">
    <name type="scientific">Candidatus Promineifilum breve</name>
    <dbReference type="NCBI Taxonomy" id="1806508"/>
    <lineage>
        <taxon>Bacteria</taxon>
        <taxon>Bacillati</taxon>
        <taxon>Chloroflexota</taxon>
        <taxon>Ardenticatenia</taxon>
        <taxon>Candidatus Promineifilales</taxon>
        <taxon>Candidatus Promineifilaceae</taxon>
        <taxon>Candidatus Promineifilum</taxon>
    </lineage>
</organism>
<dbReference type="FunFam" id="3.20.20.60:FF:000025">
    <property type="entry name" value="Pyruvate kinase"/>
    <property type="match status" value="1"/>
</dbReference>
<keyword evidence="7" id="KW-0479">Metal-binding</keyword>
<dbReference type="Gene3D" id="3.40.1380.20">
    <property type="entry name" value="Pyruvate kinase, C-terminal domain"/>
    <property type="match status" value="1"/>
</dbReference>
<dbReference type="NCBIfam" id="NF004978">
    <property type="entry name" value="PRK06354.1"/>
    <property type="match status" value="1"/>
</dbReference>
<dbReference type="InterPro" id="IPR015813">
    <property type="entry name" value="Pyrv/PenolPyrv_kinase-like_dom"/>
</dbReference>